<dbReference type="Gene3D" id="2.130.10.10">
    <property type="entry name" value="YVTN repeat-like/Quinoprotein amine dehydrogenase"/>
    <property type="match status" value="1"/>
</dbReference>
<name>X6LTB1_RETFI</name>
<dbReference type="EMBL" id="ASPP01029480">
    <property type="protein sequence ID" value="ETO04342.1"/>
    <property type="molecule type" value="Genomic_DNA"/>
</dbReference>
<sequence length="323" mass="37935">MFAVCRQIFRFNLSVLFHFENCLFSNKNSWRFLYELNISFQEVTFILNFWIRSSCIQNKWVTDLNKMIIPYVLYIFYVYAKYFKQLPFSYHYPGGIVNVKFTRDKKQIVAYFRNFLTGVFDNKLRKIKFSQEPYSYEGEQLTYAISDPDKAFDLWHDMEFGVGTEVSEATLYYLNNVEFSHDRQFIMAAIGYTIGIWNIKTREIIKRISVYGGTLCHSHLSPDDKFVNSSFYNNEMQIWDVTSGQQVQLLKGHSNIITDLAYFPNGQTIATCSYDKTIQVWDMQTGRELQRLVHSNCVTGIDISSDGQTIVSCDKDGRIQLWE</sequence>
<gene>
    <name evidence="4" type="ORF">RFI_33054</name>
</gene>
<dbReference type="SUPFAM" id="SSF50978">
    <property type="entry name" value="WD40 repeat-like"/>
    <property type="match status" value="1"/>
</dbReference>
<dbReference type="SMART" id="SM00320">
    <property type="entry name" value="WD40"/>
    <property type="match status" value="4"/>
</dbReference>
<feature type="repeat" description="WD" evidence="3">
    <location>
        <begin position="250"/>
        <end position="291"/>
    </location>
</feature>
<organism evidence="4 5">
    <name type="scientific">Reticulomyxa filosa</name>
    <dbReference type="NCBI Taxonomy" id="46433"/>
    <lineage>
        <taxon>Eukaryota</taxon>
        <taxon>Sar</taxon>
        <taxon>Rhizaria</taxon>
        <taxon>Retaria</taxon>
        <taxon>Foraminifera</taxon>
        <taxon>Monothalamids</taxon>
        <taxon>Reticulomyxidae</taxon>
        <taxon>Reticulomyxa</taxon>
    </lineage>
</organism>
<dbReference type="PROSITE" id="PS50082">
    <property type="entry name" value="WD_REPEATS_2"/>
    <property type="match status" value="2"/>
</dbReference>
<comment type="caution">
    <text evidence="4">The sequence shown here is derived from an EMBL/GenBank/DDBJ whole genome shotgun (WGS) entry which is preliminary data.</text>
</comment>
<evidence type="ECO:0000313" key="4">
    <source>
        <dbReference type="EMBL" id="ETO04342.1"/>
    </source>
</evidence>
<dbReference type="InterPro" id="IPR036322">
    <property type="entry name" value="WD40_repeat_dom_sf"/>
</dbReference>
<keyword evidence="5" id="KW-1185">Reference proteome</keyword>
<dbReference type="Pfam" id="PF00400">
    <property type="entry name" value="WD40"/>
    <property type="match status" value="2"/>
</dbReference>
<dbReference type="PANTHER" id="PTHR19848:SF8">
    <property type="entry name" value="F-BOX AND WD REPEAT DOMAIN CONTAINING 7"/>
    <property type="match status" value="1"/>
</dbReference>
<dbReference type="PROSITE" id="PS50231">
    <property type="entry name" value="RICIN_B_LECTIN"/>
    <property type="match status" value="1"/>
</dbReference>
<dbReference type="OrthoDB" id="27537at2759"/>
<dbReference type="InterPro" id="IPR019775">
    <property type="entry name" value="WD40_repeat_CS"/>
</dbReference>
<evidence type="ECO:0000256" key="2">
    <source>
        <dbReference type="ARBA" id="ARBA00022737"/>
    </source>
</evidence>
<protein>
    <submittedName>
        <fullName evidence="4">G-protein beta WD-40 repeats containing protein</fullName>
    </submittedName>
</protein>
<dbReference type="AlphaFoldDB" id="X6LTB1"/>
<reference evidence="4 5" key="1">
    <citation type="journal article" date="2013" name="Curr. Biol.">
        <title>The Genome of the Foraminiferan Reticulomyxa filosa.</title>
        <authorList>
            <person name="Glockner G."/>
            <person name="Hulsmann N."/>
            <person name="Schleicher M."/>
            <person name="Noegel A.A."/>
            <person name="Eichinger L."/>
            <person name="Gallinger C."/>
            <person name="Pawlowski J."/>
            <person name="Sierra R."/>
            <person name="Euteneuer U."/>
            <person name="Pillet L."/>
            <person name="Moustafa A."/>
            <person name="Platzer M."/>
            <person name="Groth M."/>
            <person name="Szafranski K."/>
            <person name="Schliwa M."/>
        </authorList>
    </citation>
    <scope>NUCLEOTIDE SEQUENCE [LARGE SCALE GENOMIC DNA]</scope>
</reference>
<accession>X6LTB1</accession>
<evidence type="ECO:0000256" key="3">
    <source>
        <dbReference type="PROSITE-ProRule" id="PRU00221"/>
    </source>
</evidence>
<dbReference type="PANTHER" id="PTHR19848">
    <property type="entry name" value="WD40 REPEAT PROTEIN"/>
    <property type="match status" value="1"/>
</dbReference>
<feature type="repeat" description="WD" evidence="3">
    <location>
        <begin position="291"/>
        <end position="323"/>
    </location>
</feature>
<evidence type="ECO:0000256" key="1">
    <source>
        <dbReference type="ARBA" id="ARBA00022574"/>
    </source>
</evidence>
<proteinExistence type="predicted"/>
<dbReference type="InterPro" id="IPR001680">
    <property type="entry name" value="WD40_rpt"/>
</dbReference>
<dbReference type="PROSITE" id="PS00678">
    <property type="entry name" value="WD_REPEATS_1"/>
    <property type="match status" value="1"/>
</dbReference>
<keyword evidence="1 3" id="KW-0853">WD repeat</keyword>
<keyword evidence="2" id="KW-0677">Repeat</keyword>
<dbReference type="Proteomes" id="UP000023152">
    <property type="component" value="Unassembled WGS sequence"/>
</dbReference>
<dbReference type="PROSITE" id="PS50294">
    <property type="entry name" value="WD_REPEATS_REGION"/>
    <property type="match status" value="2"/>
</dbReference>
<evidence type="ECO:0000313" key="5">
    <source>
        <dbReference type="Proteomes" id="UP000023152"/>
    </source>
</evidence>
<dbReference type="InterPro" id="IPR015943">
    <property type="entry name" value="WD40/YVTN_repeat-like_dom_sf"/>
</dbReference>